<protein>
    <recommendedName>
        <fullName evidence="3">DNA primase/polymerase bifunctional N-terminal domain-containing protein</fullName>
    </recommendedName>
</protein>
<sequence>MNEARQFLETCFGDAEGWLCGAVGSDPFRHPGGMYDHHEWNEVAVRWPRDVDRAADWFAERAPVGDVYVCPYLMRVPWREKGGSVRRALIHADVDIDVDEEKVARLGGFIVWSGTGGHGHVYVPLPSSVSVTRHEALCRRLAVTLDGDAKYTDKDLMRLPGTWNYKSIIDGGEPSPVVLQMGRDHAAGWPRGL</sequence>
<dbReference type="Proteomes" id="UP000254291">
    <property type="component" value="Unassembled WGS sequence"/>
</dbReference>
<proteinExistence type="predicted"/>
<reference evidence="1 2" key="1">
    <citation type="submission" date="2018-06" db="EMBL/GenBank/DDBJ databases">
        <authorList>
            <consortium name="Pathogen Informatics"/>
            <person name="Doyle S."/>
        </authorList>
    </citation>
    <scope>NUCLEOTIDE SEQUENCE [LARGE SCALE GENOMIC DNA]</scope>
    <source>
        <strain evidence="1 2">NCTC10742</strain>
    </source>
</reference>
<dbReference type="AlphaFoldDB" id="A0A378SP87"/>
<dbReference type="RefSeq" id="WP_115327275.1">
    <property type="nucleotide sequence ID" value="NZ_JACKST010000002.1"/>
</dbReference>
<evidence type="ECO:0000313" key="2">
    <source>
        <dbReference type="Proteomes" id="UP000254291"/>
    </source>
</evidence>
<name>A0A378SP87_9MYCO</name>
<dbReference type="EMBL" id="UGQM01000001">
    <property type="protein sequence ID" value="STZ43197.1"/>
    <property type="molecule type" value="Genomic_DNA"/>
</dbReference>
<gene>
    <name evidence="1" type="ORF">NCTC10742_02414</name>
</gene>
<evidence type="ECO:0008006" key="3">
    <source>
        <dbReference type="Google" id="ProtNLM"/>
    </source>
</evidence>
<organism evidence="1 2">
    <name type="scientific">Mycolicibacterium gilvum</name>
    <dbReference type="NCBI Taxonomy" id="1804"/>
    <lineage>
        <taxon>Bacteria</taxon>
        <taxon>Bacillati</taxon>
        <taxon>Actinomycetota</taxon>
        <taxon>Actinomycetes</taxon>
        <taxon>Mycobacteriales</taxon>
        <taxon>Mycobacteriaceae</taxon>
        <taxon>Mycolicibacterium</taxon>
    </lineage>
</organism>
<accession>A0A378SP87</accession>
<evidence type="ECO:0000313" key="1">
    <source>
        <dbReference type="EMBL" id="STZ43197.1"/>
    </source>
</evidence>